<dbReference type="RefSeq" id="WP_066213853.1">
    <property type="nucleotide sequence ID" value="NZ_FNSN01000003.1"/>
</dbReference>
<dbReference type="FunFam" id="3.30.70.360:FF:000004">
    <property type="entry name" value="Peptidase M20 domain-containing protein 2"/>
    <property type="match status" value="1"/>
</dbReference>
<dbReference type="InterPro" id="IPR002933">
    <property type="entry name" value="Peptidase_M20"/>
</dbReference>
<gene>
    <name evidence="3" type="ORF">SAMN04489745_0599</name>
</gene>
<keyword evidence="4" id="KW-1185">Reference proteome</keyword>
<dbReference type="Proteomes" id="UP000182652">
    <property type="component" value="Unassembled WGS sequence"/>
</dbReference>
<dbReference type="EMBL" id="FNSN01000003">
    <property type="protein sequence ID" value="SEB56736.1"/>
    <property type="molecule type" value="Genomic_DNA"/>
</dbReference>
<evidence type="ECO:0000313" key="4">
    <source>
        <dbReference type="Proteomes" id="UP000182652"/>
    </source>
</evidence>
<name>A0A1H4KEP6_9MICC</name>
<dbReference type="InterPro" id="IPR036264">
    <property type="entry name" value="Bact_exopeptidase_dim_dom"/>
</dbReference>
<evidence type="ECO:0000259" key="2">
    <source>
        <dbReference type="Pfam" id="PF07687"/>
    </source>
</evidence>
<dbReference type="GO" id="GO:0071713">
    <property type="term" value="F:para-aminobenzoyl-glutamate hydrolase activity"/>
    <property type="evidence" value="ECO:0007669"/>
    <property type="project" value="TreeGrafter"/>
</dbReference>
<keyword evidence="3" id="KW-0378">Hydrolase</keyword>
<protein>
    <recommendedName>
        <fullName evidence="1">Peptidase M20 domain-containing protein 2</fullName>
    </recommendedName>
</protein>
<dbReference type="PIRSF" id="PIRSF037226">
    <property type="entry name" value="Amidohydrolase_ACY1L2_prd"/>
    <property type="match status" value="1"/>
</dbReference>
<sequence>MTGATDVRVETLIAEAVDRWRPRMLDLSHALHADPELSGEEHRAAKRVRAMLAEAGFRFDVPQPAAPTALRAEAGEGELVAVFCIEYDALPGIGHACGHNVNAAATLGAALALASAAGPLGLTVRVLGTPAEESHGGKVDLLEEGMFDGAAMAFMVHASGEDAVGNSSLALGCWDLTFHGRAAHAATAPEDGVNALSALVVAQTAVGLLRQQLPRDVVVSQVVTDGGSAPNVIPDRASARLEVRAPRRDQLDAAWAAVRRCFEAGAHATGCTLDIERSGNVFADLRQDGFLAGAYAETMERRGRSVPLRGDAIASTDMGNVSHRVPSIHPMVGYDVGGAAHHTAEFALAGAGSSADLAVVDAAYGLAAAAARAAQDPTERRRLLESVARHP</sequence>
<dbReference type="GO" id="GO:0005737">
    <property type="term" value="C:cytoplasm"/>
    <property type="evidence" value="ECO:0007669"/>
    <property type="project" value="TreeGrafter"/>
</dbReference>
<dbReference type="PANTHER" id="PTHR30575">
    <property type="entry name" value="PEPTIDASE M20"/>
    <property type="match status" value="1"/>
</dbReference>
<feature type="domain" description="Peptidase M20 dimerisation" evidence="2">
    <location>
        <begin position="174"/>
        <end position="265"/>
    </location>
</feature>
<dbReference type="PANTHER" id="PTHR30575:SF0">
    <property type="entry name" value="XAA-ARG DIPEPTIDASE"/>
    <property type="match status" value="1"/>
</dbReference>
<dbReference type="InterPro" id="IPR017439">
    <property type="entry name" value="Amidohydrolase"/>
</dbReference>
<evidence type="ECO:0000313" key="3">
    <source>
        <dbReference type="EMBL" id="SEB56736.1"/>
    </source>
</evidence>
<dbReference type="Pfam" id="PF01546">
    <property type="entry name" value="Peptidase_M20"/>
    <property type="match status" value="1"/>
</dbReference>
<dbReference type="SUPFAM" id="SSF53187">
    <property type="entry name" value="Zn-dependent exopeptidases"/>
    <property type="match status" value="1"/>
</dbReference>
<comment type="similarity">
    <text evidence="1">Belongs to the peptidase M20A family.</text>
</comment>
<dbReference type="GO" id="GO:0016805">
    <property type="term" value="F:dipeptidase activity"/>
    <property type="evidence" value="ECO:0007669"/>
    <property type="project" value="InterPro"/>
</dbReference>
<evidence type="ECO:0000256" key="1">
    <source>
        <dbReference type="PIRNR" id="PIRNR037226"/>
    </source>
</evidence>
<proteinExistence type="inferred from homology"/>
<dbReference type="InterPro" id="IPR017144">
    <property type="entry name" value="Xaa-Arg_dipeptidase"/>
</dbReference>
<dbReference type="Pfam" id="PF07687">
    <property type="entry name" value="M20_dimer"/>
    <property type="match status" value="1"/>
</dbReference>
<reference evidence="3 4" key="1">
    <citation type="submission" date="2016-10" db="EMBL/GenBank/DDBJ databases">
        <authorList>
            <person name="de Groot N.N."/>
        </authorList>
    </citation>
    <scope>NUCLEOTIDE SEQUENCE [LARGE SCALE GENOMIC DNA]</scope>
    <source>
        <strain evidence="3 4">DSM 10495</strain>
    </source>
</reference>
<dbReference type="NCBIfam" id="TIGR01891">
    <property type="entry name" value="amidohydrolases"/>
    <property type="match status" value="1"/>
</dbReference>
<dbReference type="GO" id="GO:0046657">
    <property type="term" value="P:folic acid catabolic process"/>
    <property type="evidence" value="ECO:0007669"/>
    <property type="project" value="TreeGrafter"/>
</dbReference>
<dbReference type="InterPro" id="IPR011650">
    <property type="entry name" value="Peptidase_M20_dimer"/>
</dbReference>
<dbReference type="Gene3D" id="3.40.630.10">
    <property type="entry name" value="Zn peptidases"/>
    <property type="match status" value="1"/>
</dbReference>
<dbReference type="InterPro" id="IPR052030">
    <property type="entry name" value="Peptidase_M20/M20A_hydrolases"/>
</dbReference>
<organism evidence="3 4">
    <name type="scientific">Arthrobacter woluwensis</name>
    <dbReference type="NCBI Taxonomy" id="156980"/>
    <lineage>
        <taxon>Bacteria</taxon>
        <taxon>Bacillati</taxon>
        <taxon>Actinomycetota</taxon>
        <taxon>Actinomycetes</taxon>
        <taxon>Micrococcales</taxon>
        <taxon>Micrococcaceae</taxon>
        <taxon>Arthrobacter</taxon>
    </lineage>
</organism>
<dbReference type="Gene3D" id="3.30.70.360">
    <property type="match status" value="1"/>
</dbReference>
<accession>A0A1H4KEP6</accession>
<dbReference type="STRING" id="156980.SAMN04489745_0599"/>
<dbReference type="SUPFAM" id="SSF55031">
    <property type="entry name" value="Bacterial exopeptidase dimerisation domain"/>
    <property type="match status" value="1"/>
</dbReference>
<dbReference type="AlphaFoldDB" id="A0A1H4KEP6"/>